<proteinExistence type="predicted"/>
<keyword evidence="3" id="KW-1185">Reference proteome</keyword>
<organism evidence="2 3">
    <name type="scientific">Cymbomonas tetramitiformis</name>
    <dbReference type="NCBI Taxonomy" id="36881"/>
    <lineage>
        <taxon>Eukaryota</taxon>
        <taxon>Viridiplantae</taxon>
        <taxon>Chlorophyta</taxon>
        <taxon>Pyramimonadophyceae</taxon>
        <taxon>Pyramimonadales</taxon>
        <taxon>Pyramimonadaceae</taxon>
        <taxon>Cymbomonas</taxon>
    </lineage>
</organism>
<evidence type="ECO:0000256" key="1">
    <source>
        <dbReference type="SAM" id="MobiDB-lite"/>
    </source>
</evidence>
<evidence type="ECO:0000313" key="2">
    <source>
        <dbReference type="EMBL" id="KAK3285336.1"/>
    </source>
</evidence>
<dbReference type="EMBL" id="LGRX02001872">
    <property type="protein sequence ID" value="KAK3285336.1"/>
    <property type="molecule type" value="Genomic_DNA"/>
</dbReference>
<gene>
    <name evidence="2" type="ORF">CYMTET_7052</name>
</gene>
<evidence type="ECO:0000313" key="3">
    <source>
        <dbReference type="Proteomes" id="UP001190700"/>
    </source>
</evidence>
<dbReference type="AlphaFoldDB" id="A0AAE0GXN9"/>
<dbReference type="Proteomes" id="UP001190700">
    <property type="component" value="Unassembled WGS sequence"/>
</dbReference>
<comment type="caution">
    <text evidence="2">The sequence shown here is derived from an EMBL/GenBank/DDBJ whole genome shotgun (WGS) entry which is preliminary data.</text>
</comment>
<feature type="compositionally biased region" description="Low complexity" evidence="1">
    <location>
        <begin position="26"/>
        <end position="47"/>
    </location>
</feature>
<protein>
    <submittedName>
        <fullName evidence="2">Uncharacterized protein</fullName>
    </submittedName>
</protein>
<accession>A0AAE0GXN9</accession>
<feature type="region of interest" description="Disordered" evidence="1">
    <location>
        <begin position="22"/>
        <end position="105"/>
    </location>
</feature>
<reference evidence="2 3" key="1">
    <citation type="journal article" date="2015" name="Genome Biol. Evol.">
        <title>Comparative Genomics of a Bacterivorous Green Alga Reveals Evolutionary Causalities and Consequences of Phago-Mixotrophic Mode of Nutrition.</title>
        <authorList>
            <person name="Burns J.A."/>
            <person name="Paasch A."/>
            <person name="Narechania A."/>
            <person name="Kim E."/>
        </authorList>
    </citation>
    <scope>NUCLEOTIDE SEQUENCE [LARGE SCALE GENOMIC DNA]</scope>
    <source>
        <strain evidence="2 3">PLY_AMNH</strain>
    </source>
</reference>
<feature type="non-terminal residue" evidence="2">
    <location>
        <position position="1"/>
    </location>
</feature>
<name>A0AAE0GXN9_9CHLO</name>
<sequence>RDDLGVDLGCTIGKLKEAVVGGTKRASNAASSAVGSASAKVGNAAASLGREVQRSVQEQSKKLHRGSPTSKYASPEPLAATADDARTQDEGEEINLGGVQLDLEL</sequence>